<organism evidence="1 2">
    <name type="scientific">Flavobacterium flavipallidum</name>
    <dbReference type="NCBI Taxonomy" id="3139140"/>
    <lineage>
        <taxon>Bacteria</taxon>
        <taxon>Pseudomonadati</taxon>
        <taxon>Bacteroidota</taxon>
        <taxon>Flavobacteriia</taxon>
        <taxon>Flavobacteriales</taxon>
        <taxon>Flavobacteriaceae</taxon>
        <taxon>Flavobacterium</taxon>
    </lineage>
</organism>
<dbReference type="InterPro" id="IPR029465">
    <property type="entry name" value="ATPgrasp_TupA"/>
</dbReference>
<evidence type="ECO:0000313" key="1">
    <source>
        <dbReference type="EMBL" id="MEL1241954.1"/>
    </source>
</evidence>
<protein>
    <submittedName>
        <fullName evidence="1">ATP-grasp fold amidoligase family protein</fullName>
    </submittedName>
</protein>
<evidence type="ECO:0000313" key="2">
    <source>
        <dbReference type="Proteomes" id="UP001398556"/>
    </source>
</evidence>
<sequence>MKLKQFLSRKYNQFKVILLSKYSKDDIPVIRAKYFYKNQTALNLDNPKEFMEKIQWLKLFHYKEEYSKFVDKIDVRSYVERKIGKQYLNEIIGIYDSVDEIDFQNLPNQYVAKGTHGSGYNIIVKDNSVVEIDNIKRKLKSYLKGNYYYRNRELVYKNINPRILIEKYISDTEDSGIIDYKFYCFHGQPKYILVKRNENGIEKKAFYDLQWNRVFCNKNPSNFIDFQIQKPVNFDKMLELAAVLSKEFIFIRVDLYSVVNSIIFGELTFFPGGGNRRLPIDYLNQEMGDLINLPILE</sequence>
<dbReference type="EMBL" id="JBBYHU010000029">
    <property type="protein sequence ID" value="MEL1241954.1"/>
    <property type="molecule type" value="Genomic_DNA"/>
</dbReference>
<gene>
    <name evidence="1" type="ORF">AAEO59_12910</name>
</gene>
<keyword evidence="2" id="KW-1185">Reference proteome</keyword>
<dbReference type="Proteomes" id="UP001398556">
    <property type="component" value="Unassembled WGS sequence"/>
</dbReference>
<accession>A0ABU9HP76</accession>
<reference evidence="1 2" key="1">
    <citation type="submission" date="2024-04" db="EMBL/GenBank/DDBJ databases">
        <title>Flavobacterium sp. DGU99 16S ribosomal RNA gene Genome sequencing and assembly.</title>
        <authorList>
            <person name="Park S."/>
        </authorList>
    </citation>
    <scope>NUCLEOTIDE SEQUENCE [LARGE SCALE GENOMIC DNA]</scope>
    <source>
        <strain evidence="1 2">DGU99</strain>
    </source>
</reference>
<proteinExistence type="predicted"/>
<name>A0ABU9HP76_9FLAO</name>
<comment type="caution">
    <text evidence="1">The sequence shown here is derived from an EMBL/GenBank/DDBJ whole genome shotgun (WGS) entry which is preliminary data.</text>
</comment>
<dbReference type="Pfam" id="PF14305">
    <property type="entry name" value="ATPgrasp_TupA"/>
    <property type="match status" value="1"/>
</dbReference>